<keyword evidence="2" id="KW-1185">Reference proteome</keyword>
<dbReference type="Proteomes" id="UP000585272">
    <property type="component" value="Unassembled WGS sequence"/>
</dbReference>
<sequence>MGLDEHDRELLRLVKGTPQPEPSIAELARLIGEDENRTRERVERLVAGGRMRREGARLIAVDHALDDARPDEQIP</sequence>
<proteinExistence type="predicted"/>
<dbReference type="RefSeq" id="WP_183345878.1">
    <property type="nucleotide sequence ID" value="NZ_JACHNU010000012.1"/>
</dbReference>
<dbReference type="EMBL" id="JACHNU010000012">
    <property type="protein sequence ID" value="MBB4665177.1"/>
    <property type="molecule type" value="Genomic_DNA"/>
</dbReference>
<dbReference type="AlphaFoldDB" id="A0A840IJA7"/>
<name>A0A840IJA7_9ACTN</name>
<evidence type="ECO:0000313" key="1">
    <source>
        <dbReference type="EMBL" id="MBB4665177.1"/>
    </source>
</evidence>
<dbReference type="GO" id="GO:0003677">
    <property type="term" value="F:DNA binding"/>
    <property type="evidence" value="ECO:0007669"/>
    <property type="project" value="UniProtKB-KW"/>
</dbReference>
<keyword evidence="1" id="KW-0238">DNA-binding</keyword>
<gene>
    <name evidence="1" type="ORF">BDZ31_004798</name>
</gene>
<comment type="caution">
    <text evidence="1">The sequence shown here is derived from an EMBL/GenBank/DDBJ whole genome shotgun (WGS) entry which is preliminary data.</text>
</comment>
<evidence type="ECO:0000313" key="2">
    <source>
        <dbReference type="Proteomes" id="UP000585272"/>
    </source>
</evidence>
<organism evidence="1 2">
    <name type="scientific">Conexibacter arvalis</name>
    <dbReference type="NCBI Taxonomy" id="912552"/>
    <lineage>
        <taxon>Bacteria</taxon>
        <taxon>Bacillati</taxon>
        <taxon>Actinomycetota</taxon>
        <taxon>Thermoleophilia</taxon>
        <taxon>Solirubrobacterales</taxon>
        <taxon>Conexibacteraceae</taxon>
        <taxon>Conexibacter</taxon>
    </lineage>
</organism>
<protein>
    <submittedName>
        <fullName evidence="1">DNA-binding Lrp family transcriptional regulator</fullName>
    </submittedName>
</protein>
<reference evidence="1 2" key="1">
    <citation type="submission" date="2020-08" db="EMBL/GenBank/DDBJ databases">
        <title>Genomic Encyclopedia of Archaeal and Bacterial Type Strains, Phase II (KMG-II): from individual species to whole genera.</title>
        <authorList>
            <person name="Goeker M."/>
        </authorList>
    </citation>
    <scope>NUCLEOTIDE SEQUENCE [LARGE SCALE GENOMIC DNA]</scope>
    <source>
        <strain evidence="1 2">DSM 23288</strain>
    </source>
</reference>
<accession>A0A840IJA7</accession>